<gene>
    <name evidence="2" type="ORF">RFULGI_LOCUS15104</name>
</gene>
<evidence type="ECO:0000313" key="2">
    <source>
        <dbReference type="EMBL" id="CAG8771685.1"/>
    </source>
</evidence>
<reference evidence="2" key="1">
    <citation type="submission" date="2021-06" db="EMBL/GenBank/DDBJ databases">
        <authorList>
            <person name="Kallberg Y."/>
            <person name="Tangrot J."/>
            <person name="Rosling A."/>
        </authorList>
    </citation>
    <scope>NUCLEOTIDE SEQUENCE</scope>
    <source>
        <strain evidence="2">IN212</strain>
    </source>
</reference>
<sequence>DCLTGVAPESSIATDIQNTGGTDNFNNDIGGSQTVPSMGFSI</sequence>
<protein>
    <submittedName>
        <fullName evidence="2">31_t:CDS:1</fullName>
    </submittedName>
</protein>
<dbReference type="EMBL" id="CAJVPZ010046909">
    <property type="protein sequence ID" value="CAG8771685.1"/>
    <property type="molecule type" value="Genomic_DNA"/>
</dbReference>
<dbReference type="AlphaFoldDB" id="A0A9N9NY67"/>
<evidence type="ECO:0000313" key="3">
    <source>
        <dbReference type="Proteomes" id="UP000789396"/>
    </source>
</evidence>
<evidence type="ECO:0000256" key="1">
    <source>
        <dbReference type="SAM" id="MobiDB-lite"/>
    </source>
</evidence>
<organism evidence="2 3">
    <name type="scientific">Racocetra fulgida</name>
    <dbReference type="NCBI Taxonomy" id="60492"/>
    <lineage>
        <taxon>Eukaryota</taxon>
        <taxon>Fungi</taxon>
        <taxon>Fungi incertae sedis</taxon>
        <taxon>Mucoromycota</taxon>
        <taxon>Glomeromycotina</taxon>
        <taxon>Glomeromycetes</taxon>
        <taxon>Diversisporales</taxon>
        <taxon>Gigasporaceae</taxon>
        <taxon>Racocetra</taxon>
    </lineage>
</organism>
<proteinExistence type="predicted"/>
<dbReference type="Proteomes" id="UP000789396">
    <property type="component" value="Unassembled WGS sequence"/>
</dbReference>
<comment type="caution">
    <text evidence="2">The sequence shown here is derived from an EMBL/GenBank/DDBJ whole genome shotgun (WGS) entry which is preliminary data.</text>
</comment>
<feature type="region of interest" description="Disordered" evidence="1">
    <location>
        <begin position="1"/>
        <end position="42"/>
    </location>
</feature>
<name>A0A9N9NY67_9GLOM</name>
<accession>A0A9N9NY67</accession>
<keyword evidence="3" id="KW-1185">Reference proteome</keyword>
<feature type="non-terminal residue" evidence="2">
    <location>
        <position position="42"/>
    </location>
</feature>
<feature type="compositionally biased region" description="Polar residues" evidence="1">
    <location>
        <begin position="11"/>
        <end position="36"/>
    </location>
</feature>
<feature type="non-terminal residue" evidence="2">
    <location>
        <position position="1"/>
    </location>
</feature>